<dbReference type="Gene3D" id="2.40.240.10">
    <property type="entry name" value="Ribosomal Protein L25, Chain P"/>
    <property type="match status" value="1"/>
</dbReference>
<evidence type="ECO:0000256" key="5">
    <source>
        <dbReference type="ARBA" id="ARBA00022598"/>
    </source>
</evidence>
<dbReference type="EC" id="6.1.1.17" evidence="3"/>
<dbReference type="InterPro" id="IPR050132">
    <property type="entry name" value="Gln/Glu-tRNA_Ligase"/>
</dbReference>
<dbReference type="GO" id="GO:0004818">
    <property type="term" value="F:glutamate-tRNA ligase activity"/>
    <property type="evidence" value="ECO:0007669"/>
    <property type="project" value="UniProtKB-EC"/>
</dbReference>
<reference evidence="13" key="2">
    <citation type="journal article" date="2023" name="IMA Fungus">
        <title>Comparative genomic study of the Penicillium genus elucidates a diverse pangenome and 15 lateral gene transfer events.</title>
        <authorList>
            <person name="Petersen C."/>
            <person name="Sorensen T."/>
            <person name="Nielsen M.R."/>
            <person name="Sondergaard T.E."/>
            <person name="Sorensen J.L."/>
            <person name="Fitzpatrick D.A."/>
            <person name="Frisvad J.C."/>
            <person name="Nielsen K.L."/>
        </authorList>
    </citation>
    <scope>NUCLEOTIDE SEQUENCE</scope>
    <source>
        <strain evidence="13">IBT 34128</strain>
    </source>
</reference>
<evidence type="ECO:0000256" key="3">
    <source>
        <dbReference type="ARBA" id="ARBA00012835"/>
    </source>
</evidence>
<dbReference type="OrthoDB" id="10250478at2759"/>
<evidence type="ECO:0000313" key="14">
    <source>
        <dbReference type="Proteomes" id="UP001141434"/>
    </source>
</evidence>
<keyword evidence="7" id="KW-0067">ATP-binding</keyword>
<dbReference type="FunFam" id="2.40.240.10:FF:000004">
    <property type="entry name" value="Glutamyl-tRNA synthetase, cytoplasmic"/>
    <property type="match status" value="1"/>
</dbReference>
<dbReference type="InterPro" id="IPR049437">
    <property type="entry name" value="tRNA-synt_1c_C2"/>
</dbReference>
<dbReference type="GO" id="GO:0017102">
    <property type="term" value="C:methionyl glutamyl tRNA synthetase complex"/>
    <property type="evidence" value="ECO:0007669"/>
    <property type="project" value="TreeGrafter"/>
</dbReference>
<dbReference type="PANTHER" id="PTHR43097">
    <property type="entry name" value="GLUTAMINE-TRNA LIGASE"/>
    <property type="match status" value="1"/>
</dbReference>
<evidence type="ECO:0000256" key="8">
    <source>
        <dbReference type="ARBA" id="ARBA00022917"/>
    </source>
</evidence>
<comment type="caution">
    <text evidence="13">The sequence shown here is derived from an EMBL/GenBank/DDBJ whole genome shotgun (WGS) entry which is preliminary data.</text>
</comment>
<dbReference type="RefSeq" id="XP_056515542.1">
    <property type="nucleotide sequence ID" value="XM_056650692.1"/>
</dbReference>
<comment type="catalytic activity">
    <reaction evidence="11">
        <text>tRNA(Glu) + L-glutamate + ATP = L-glutamyl-tRNA(Glu) + AMP + diphosphate</text>
        <dbReference type="Rhea" id="RHEA:23540"/>
        <dbReference type="Rhea" id="RHEA-COMP:9663"/>
        <dbReference type="Rhea" id="RHEA-COMP:9680"/>
        <dbReference type="ChEBI" id="CHEBI:29985"/>
        <dbReference type="ChEBI" id="CHEBI:30616"/>
        <dbReference type="ChEBI" id="CHEBI:33019"/>
        <dbReference type="ChEBI" id="CHEBI:78442"/>
        <dbReference type="ChEBI" id="CHEBI:78520"/>
        <dbReference type="ChEBI" id="CHEBI:456215"/>
        <dbReference type="EC" id="6.1.1.17"/>
    </reaction>
</comment>
<evidence type="ECO:0000256" key="11">
    <source>
        <dbReference type="ARBA" id="ARBA00048351"/>
    </source>
</evidence>
<keyword evidence="8" id="KW-0648">Protein biosynthesis</keyword>
<dbReference type="GO" id="GO:0006424">
    <property type="term" value="P:glutamyl-tRNA aminoacylation"/>
    <property type="evidence" value="ECO:0007669"/>
    <property type="project" value="TreeGrafter"/>
</dbReference>
<keyword evidence="14" id="KW-1185">Reference proteome</keyword>
<reference evidence="13" key="1">
    <citation type="submission" date="2022-11" db="EMBL/GenBank/DDBJ databases">
        <authorList>
            <person name="Petersen C."/>
        </authorList>
    </citation>
    <scope>NUCLEOTIDE SEQUENCE</scope>
    <source>
        <strain evidence="13">IBT 34128</strain>
    </source>
</reference>
<evidence type="ECO:0000256" key="2">
    <source>
        <dbReference type="ARBA" id="ARBA00008927"/>
    </source>
</evidence>
<dbReference type="Pfam" id="PF20974">
    <property type="entry name" value="tRNA-synt_1c_C2"/>
    <property type="match status" value="1"/>
</dbReference>
<evidence type="ECO:0000256" key="4">
    <source>
        <dbReference type="ARBA" id="ARBA00022490"/>
    </source>
</evidence>
<keyword evidence="4" id="KW-0963">Cytoplasm</keyword>
<evidence type="ECO:0000256" key="7">
    <source>
        <dbReference type="ARBA" id="ARBA00022840"/>
    </source>
</evidence>
<sequence>MILVDLVDFDYLIVKDKLEKDDDLFSFMTPKAEFRTKAWADCNVASLARDDMIQFDRIGFFRVGRAYEDGKPAVLFSIPTGKGV</sequence>
<evidence type="ECO:0000313" key="13">
    <source>
        <dbReference type="EMBL" id="KAJ5114349.1"/>
    </source>
</evidence>
<dbReference type="GO" id="GO:0005829">
    <property type="term" value="C:cytosol"/>
    <property type="evidence" value="ECO:0007669"/>
    <property type="project" value="TreeGrafter"/>
</dbReference>
<protein>
    <recommendedName>
        <fullName evidence="3">glutamate--tRNA ligase</fullName>
        <ecNumber evidence="3">6.1.1.17</ecNumber>
    </recommendedName>
    <alternativeName>
        <fullName evidence="10">Glutamyl-tRNA synthetase</fullName>
    </alternativeName>
</protein>
<dbReference type="PANTHER" id="PTHR43097:SF5">
    <property type="entry name" value="GLUTAMATE--TRNA LIGASE"/>
    <property type="match status" value="1"/>
</dbReference>
<dbReference type="GO" id="GO:0005524">
    <property type="term" value="F:ATP binding"/>
    <property type="evidence" value="ECO:0007669"/>
    <property type="project" value="UniProtKB-KW"/>
</dbReference>
<keyword evidence="6" id="KW-0547">Nucleotide-binding</keyword>
<dbReference type="Proteomes" id="UP001141434">
    <property type="component" value="Unassembled WGS sequence"/>
</dbReference>
<accession>A0A9W9G9C8</accession>
<dbReference type="GeneID" id="81389860"/>
<dbReference type="EMBL" id="JAPMSZ010000001">
    <property type="protein sequence ID" value="KAJ5114349.1"/>
    <property type="molecule type" value="Genomic_DNA"/>
</dbReference>
<evidence type="ECO:0000256" key="6">
    <source>
        <dbReference type="ARBA" id="ARBA00022741"/>
    </source>
</evidence>
<name>A0A9W9G9C8_9EURO</name>
<comment type="similarity">
    <text evidence="2">Belongs to the class-I aminoacyl-tRNA synthetase family. Glutamate--tRNA ligase type 2 subfamily.</text>
</comment>
<evidence type="ECO:0000256" key="10">
    <source>
        <dbReference type="ARBA" id="ARBA00030865"/>
    </source>
</evidence>
<evidence type="ECO:0000256" key="1">
    <source>
        <dbReference type="ARBA" id="ARBA00004496"/>
    </source>
</evidence>
<organism evidence="13 14">
    <name type="scientific">Penicillium alfredii</name>
    <dbReference type="NCBI Taxonomy" id="1506179"/>
    <lineage>
        <taxon>Eukaryota</taxon>
        <taxon>Fungi</taxon>
        <taxon>Dikarya</taxon>
        <taxon>Ascomycota</taxon>
        <taxon>Pezizomycotina</taxon>
        <taxon>Eurotiomycetes</taxon>
        <taxon>Eurotiomycetidae</taxon>
        <taxon>Eurotiales</taxon>
        <taxon>Aspergillaceae</taxon>
        <taxon>Penicillium</taxon>
    </lineage>
</organism>
<gene>
    <name evidence="13" type="ORF">NUU61_000108</name>
</gene>
<keyword evidence="9" id="KW-0030">Aminoacyl-tRNA synthetase</keyword>
<comment type="subcellular location">
    <subcellularLocation>
        <location evidence="1">Cytoplasm</location>
    </subcellularLocation>
</comment>
<dbReference type="InterPro" id="IPR011035">
    <property type="entry name" value="Ribosomal_bL25/Gln-tRNA_synth"/>
</dbReference>
<dbReference type="SUPFAM" id="SSF50715">
    <property type="entry name" value="Ribosomal protein L25-like"/>
    <property type="match status" value="1"/>
</dbReference>
<evidence type="ECO:0000259" key="12">
    <source>
        <dbReference type="Pfam" id="PF20974"/>
    </source>
</evidence>
<proteinExistence type="inferred from homology"/>
<feature type="domain" description="tRNA synthetases class I (E and Q) anti-codon binding" evidence="12">
    <location>
        <begin position="4"/>
        <end position="63"/>
    </location>
</feature>
<dbReference type="InterPro" id="IPR020056">
    <property type="entry name" value="Rbsml_bL25/Gln-tRNA_synth_N"/>
</dbReference>
<dbReference type="AlphaFoldDB" id="A0A9W9G9C8"/>
<evidence type="ECO:0000256" key="9">
    <source>
        <dbReference type="ARBA" id="ARBA00023146"/>
    </source>
</evidence>
<keyword evidence="5" id="KW-0436">Ligase</keyword>